<protein>
    <submittedName>
        <fullName evidence="1">Uncharacterized protein</fullName>
    </submittedName>
</protein>
<proteinExistence type="predicted"/>
<organism evidence="1">
    <name type="scientific">Rhizophora mucronata</name>
    <name type="common">Asiatic mangrove</name>
    <dbReference type="NCBI Taxonomy" id="61149"/>
    <lineage>
        <taxon>Eukaryota</taxon>
        <taxon>Viridiplantae</taxon>
        <taxon>Streptophyta</taxon>
        <taxon>Embryophyta</taxon>
        <taxon>Tracheophyta</taxon>
        <taxon>Spermatophyta</taxon>
        <taxon>Magnoliopsida</taxon>
        <taxon>eudicotyledons</taxon>
        <taxon>Gunneridae</taxon>
        <taxon>Pentapetalae</taxon>
        <taxon>rosids</taxon>
        <taxon>fabids</taxon>
        <taxon>Malpighiales</taxon>
        <taxon>Rhizophoraceae</taxon>
        <taxon>Rhizophora</taxon>
    </lineage>
</organism>
<sequence>MCVMKSVEV</sequence>
<evidence type="ECO:0000313" key="1">
    <source>
        <dbReference type="EMBL" id="MBX69142.1"/>
    </source>
</evidence>
<reference evidence="1" key="1">
    <citation type="submission" date="2018-02" db="EMBL/GenBank/DDBJ databases">
        <title>Rhizophora mucronata_Transcriptome.</title>
        <authorList>
            <person name="Meera S.P."/>
            <person name="Sreeshan A."/>
            <person name="Augustine A."/>
        </authorList>
    </citation>
    <scope>NUCLEOTIDE SEQUENCE</scope>
    <source>
        <tissue evidence="1">Leaf</tissue>
    </source>
</reference>
<name>A0A2P2QQ56_RHIMU</name>
<accession>A0A2P2QQ56</accession>
<dbReference type="EMBL" id="GGEC01088658">
    <property type="protein sequence ID" value="MBX69142.1"/>
    <property type="molecule type" value="Transcribed_RNA"/>
</dbReference>